<feature type="transmembrane region" description="Helical" evidence="6">
    <location>
        <begin position="71"/>
        <end position="92"/>
    </location>
</feature>
<evidence type="ECO:0000256" key="6">
    <source>
        <dbReference type="SAM" id="Phobius"/>
    </source>
</evidence>
<evidence type="ECO:0000256" key="3">
    <source>
        <dbReference type="ARBA" id="ARBA00022692"/>
    </source>
</evidence>
<organism evidence="8">
    <name type="scientific">freshwater metagenome</name>
    <dbReference type="NCBI Taxonomy" id="449393"/>
    <lineage>
        <taxon>unclassified sequences</taxon>
        <taxon>metagenomes</taxon>
        <taxon>ecological metagenomes</taxon>
    </lineage>
</organism>
<keyword evidence="2" id="KW-0808">Transferase</keyword>
<dbReference type="GO" id="GO:0016780">
    <property type="term" value="F:phosphotransferase activity, for other substituted phosphate groups"/>
    <property type="evidence" value="ECO:0007669"/>
    <property type="project" value="TreeGrafter"/>
</dbReference>
<evidence type="ECO:0000256" key="4">
    <source>
        <dbReference type="ARBA" id="ARBA00022989"/>
    </source>
</evidence>
<feature type="transmembrane region" description="Helical" evidence="6">
    <location>
        <begin position="333"/>
        <end position="357"/>
    </location>
</feature>
<protein>
    <submittedName>
        <fullName evidence="8">Unannotated protein</fullName>
    </submittedName>
</protein>
<accession>A0A6J6B4V4</accession>
<keyword evidence="4 6" id="KW-1133">Transmembrane helix</keyword>
<gene>
    <name evidence="8" type="ORF">UFOPK1358_00598</name>
</gene>
<sequence>MLKYSEASEVPTKRRVLRFQGGAAKDSSAVNVGSSEVIDLRDQTSTNTAEIATESLTILPLQQRRAVGRTLVLLGHLFDFLALLLPLTLGYLFLNDQISMKVVTLFALVGTALLWPTARRGRHAVAPSEGLASVIGRLGLAPVVTLIIVSIINLGRFGMPSESIDVFVIAEIVLATVPLVLLGRLLSFRLVASARSKGYDLEDALIIGVGPIGLDVAQALVDTPSFGLVPCGFVDRFQEELPLPILGRPENLPEILEQTGIRHVVLAFGSAGEEELVSIIRRCQDRMVQFYAVPRLFELGLSAGDVGYEVSGLPLVPVRRPGMSCNMWPAKRAFDLVAASILFLLTLPLMIGCALAVKLTSRGPVFFRQVRIGVGGRPFEILKFRSMKVNDESSTQWSVEEDERVTKVGRFLRPSHLDELPQLLNVLRGEMSLVGPRPERPHFVEQFSSEIDSYQYRHRVPVGITGWAQVNGYWGDTSIETRVRLDNRYIENWSLWRDLVIGLRTIPTLLGNRRSS</sequence>
<dbReference type="InterPro" id="IPR017475">
    <property type="entry name" value="EPS_sugar_tfrase"/>
</dbReference>
<dbReference type="Pfam" id="PF02397">
    <property type="entry name" value="Bac_transf"/>
    <property type="match status" value="1"/>
</dbReference>
<feature type="transmembrane region" description="Helical" evidence="6">
    <location>
        <begin position="166"/>
        <end position="187"/>
    </location>
</feature>
<dbReference type="AlphaFoldDB" id="A0A6J6B4V4"/>
<feature type="domain" description="Bacterial sugar transferase" evidence="7">
    <location>
        <begin position="331"/>
        <end position="510"/>
    </location>
</feature>
<name>A0A6J6B4V4_9ZZZZ</name>
<dbReference type="Gene3D" id="3.40.50.720">
    <property type="entry name" value="NAD(P)-binding Rossmann-like Domain"/>
    <property type="match status" value="1"/>
</dbReference>
<comment type="subcellular location">
    <subcellularLocation>
        <location evidence="1">Membrane</location>
        <topology evidence="1">Multi-pass membrane protein</topology>
    </subcellularLocation>
</comment>
<dbReference type="PANTHER" id="PTHR30576">
    <property type="entry name" value="COLANIC BIOSYNTHESIS UDP-GLUCOSE LIPID CARRIER TRANSFERASE"/>
    <property type="match status" value="1"/>
</dbReference>
<keyword evidence="5 6" id="KW-0472">Membrane</keyword>
<dbReference type="EMBL" id="CAEZSF010000039">
    <property type="protein sequence ID" value="CAB4533915.1"/>
    <property type="molecule type" value="Genomic_DNA"/>
</dbReference>
<evidence type="ECO:0000313" key="8">
    <source>
        <dbReference type="EMBL" id="CAB4533915.1"/>
    </source>
</evidence>
<dbReference type="Pfam" id="PF13727">
    <property type="entry name" value="CoA_binding_3"/>
    <property type="match status" value="1"/>
</dbReference>
<dbReference type="NCBIfam" id="TIGR03025">
    <property type="entry name" value="EPS_sugtrans"/>
    <property type="match status" value="1"/>
</dbReference>
<evidence type="ECO:0000256" key="2">
    <source>
        <dbReference type="ARBA" id="ARBA00022679"/>
    </source>
</evidence>
<evidence type="ECO:0000256" key="5">
    <source>
        <dbReference type="ARBA" id="ARBA00023136"/>
    </source>
</evidence>
<evidence type="ECO:0000256" key="1">
    <source>
        <dbReference type="ARBA" id="ARBA00004141"/>
    </source>
</evidence>
<keyword evidence="3 6" id="KW-0812">Transmembrane</keyword>
<feature type="transmembrane region" description="Helical" evidence="6">
    <location>
        <begin position="98"/>
        <end position="118"/>
    </location>
</feature>
<dbReference type="GO" id="GO:0016020">
    <property type="term" value="C:membrane"/>
    <property type="evidence" value="ECO:0007669"/>
    <property type="project" value="UniProtKB-SubCell"/>
</dbReference>
<dbReference type="PANTHER" id="PTHR30576:SF0">
    <property type="entry name" value="UNDECAPRENYL-PHOSPHATE N-ACETYLGALACTOSAMINYL 1-PHOSPHATE TRANSFERASE-RELATED"/>
    <property type="match status" value="1"/>
</dbReference>
<dbReference type="InterPro" id="IPR003362">
    <property type="entry name" value="Bact_transf"/>
</dbReference>
<feature type="transmembrane region" description="Helical" evidence="6">
    <location>
        <begin position="130"/>
        <end position="154"/>
    </location>
</feature>
<proteinExistence type="predicted"/>
<reference evidence="8" key="1">
    <citation type="submission" date="2020-05" db="EMBL/GenBank/DDBJ databases">
        <authorList>
            <person name="Chiriac C."/>
            <person name="Salcher M."/>
            <person name="Ghai R."/>
            <person name="Kavagutti S V."/>
        </authorList>
    </citation>
    <scope>NUCLEOTIDE SEQUENCE</scope>
</reference>
<evidence type="ECO:0000259" key="7">
    <source>
        <dbReference type="Pfam" id="PF02397"/>
    </source>
</evidence>